<name>A0A2R3QBW0_9BURK</name>
<feature type="signal peptide" evidence="2">
    <location>
        <begin position="1"/>
        <end position="21"/>
    </location>
</feature>
<sequence length="250" mass="25536">MHTPRLLSAALALAAAALLSACGGGSKDDEDATVGPPPARPIAGAEGRWAGRTSTGYDVLMTVLDTGETWGVYTRGPDIHGAFHGSSTSGAGGRLRGSAAMIDFARASQVHSSLYEGSFTPKRQIEVGFVFDVFSGSYLPEYERPATALAIAGQYQGVVGGWPVPLALTINADGGLVSTYPSAACLVRGSVGPRPGGRGVHDMRASFTGDGCPLPHGSGVAGIAVLDGARLTITSVAPSLVDFFVFQGSR</sequence>
<evidence type="ECO:0000256" key="1">
    <source>
        <dbReference type="SAM" id="MobiDB-lite"/>
    </source>
</evidence>
<gene>
    <name evidence="3" type="ORF">C6568_08285</name>
</gene>
<dbReference type="AlphaFoldDB" id="A0A2R3QBW0"/>
<reference evidence="3 4" key="1">
    <citation type="submission" date="2018-03" db="EMBL/GenBank/DDBJ databases">
        <title>Genome sequencing of Melaminivora sp.</title>
        <authorList>
            <person name="Kim S.-J."/>
            <person name="Heo J."/>
            <person name="Ahn J.-H."/>
            <person name="Kwon S.-W."/>
        </authorList>
    </citation>
    <scope>NUCLEOTIDE SEQUENCE [LARGE SCALE GENOMIC DNA]</scope>
    <source>
        <strain evidence="3 4">SC2-9</strain>
    </source>
</reference>
<dbReference type="KEGG" id="mela:C6568_08285"/>
<evidence type="ECO:0000313" key="4">
    <source>
        <dbReference type="Proteomes" id="UP000237925"/>
    </source>
</evidence>
<dbReference type="OrthoDB" id="9791183at2"/>
<organism evidence="3 4">
    <name type="scientific">Melaminivora suipulveris</name>
    <dbReference type="NCBI Taxonomy" id="2109913"/>
    <lineage>
        <taxon>Bacteria</taxon>
        <taxon>Pseudomonadati</taxon>
        <taxon>Pseudomonadota</taxon>
        <taxon>Betaproteobacteria</taxon>
        <taxon>Burkholderiales</taxon>
        <taxon>Comamonadaceae</taxon>
        <taxon>Melaminivora</taxon>
    </lineage>
</organism>
<feature type="region of interest" description="Disordered" evidence="1">
    <location>
        <begin position="26"/>
        <end position="46"/>
    </location>
</feature>
<dbReference type="EMBL" id="CP027667">
    <property type="protein sequence ID" value="AVO49262.1"/>
    <property type="molecule type" value="Genomic_DNA"/>
</dbReference>
<dbReference type="RefSeq" id="WP_106683695.1">
    <property type="nucleotide sequence ID" value="NZ_CP027667.1"/>
</dbReference>
<protein>
    <submittedName>
        <fullName evidence="3">Uncharacterized protein</fullName>
    </submittedName>
</protein>
<keyword evidence="4" id="KW-1185">Reference proteome</keyword>
<accession>A0A2R3QBW0</accession>
<keyword evidence="2" id="KW-0732">Signal</keyword>
<proteinExistence type="predicted"/>
<feature type="chain" id="PRO_5015325198" evidence="2">
    <location>
        <begin position="22"/>
        <end position="250"/>
    </location>
</feature>
<evidence type="ECO:0000256" key="2">
    <source>
        <dbReference type="SAM" id="SignalP"/>
    </source>
</evidence>
<evidence type="ECO:0000313" key="3">
    <source>
        <dbReference type="EMBL" id="AVO49262.1"/>
    </source>
</evidence>
<dbReference type="PROSITE" id="PS51257">
    <property type="entry name" value="PROKAR_LIPOPROTEIN"/>
    <property type="match status" value="1"/>
</dbReference>
<dbReference type="Proteomes" id="UP000237925">
    <property type="component" value="Chromosome"/>
</dbReference>